<reference evidence="2" key="1">
    <citation type="submission" date="2019-11" db="EMBL/GenBank/DDBJ databases">
        <title>Genome sequence of Heliorestis convoluta strain HH, an alkaliphilic and minimalistic phototrophic bacterium from a soda lake in Egypt.</title>
        <authorList>
            <person name="Dewey E.D."/>
            <person name="Stokes L.M."/>
            <person name="Burchell B.M."/>
            <person name="Shaffer K.N."/>
            <person name="Huntington A.M."/>
            <person name="Baker J.M."/>
            <person name="Nadendla S."/>
            <person name="Giglio M.G."/>
            <person name="Touchman J.W."/>
            <person name="Blankenship R.E."/>
            <person name="Madigan M.T."/>
            <person name="Sattley W.M."/>
        </authorList>
    </citation>
    <scope>NUCLEOTIDE SEQUENCE [LARGE SCALE GENOMIC DNA]</scope>
    <source>
        <strain evidence="2">HH</strain>
    </source>
</reference>
<gene>
    <name evidence="1" type="ORF">FTV88_2791</name>
</gene>
<protein>
    <submittedName>
        <fullName evidence="1">Uncharacterized protein</fullName>
    </submittedName>
</protein>
<proteinExistence type="predicted"/>
<dbReference type="Proteomes" id="UP000366051">
    <property type="component" value="Chromosome"/>
</dbReference>
<dbReference type="EMBL" id="CP045875">
    <property type="protein sequence ID" value="QGG48880.1"/>
    <property type="molecule type" value="Genomic_DNA"/>
</dbReference>
<dbReference type="AlphaFoldDB" id="A0A5Q2N9D6"/>
<organism evidence="1 2">
    <name type="scientific">Heliorestis convoluta</name>
    <dbReference type="NCBI Taxonomy" id="356322"/>
    <lineage>
        <taxon>Bacteria</taxon>
        <taxon>Bacillati</taxon>
        <taxon>Bacillota</taxon>
        <taxon>Clostridia</taxon>
        <taxon>Eubacteriales</taxon>
        <taxon>Heliobacteriaceae</taxon>
        <taxon>Heliorestis</taxon>
    </lineage>
</organism>
<sequence length="57" mass="6871">MFSFNEKVISIRRIFGKQEKKDFTYQCQLSSRWSRLKLTLSLFLSFTLTIEMMEVIT</sequence>
<evidence type="ECO:0000313" key="2">
    <source>
        <dbReference type="Proteomes" id="UP000366051"/>
    </source>
</evidence>
<name>A0A5Q2N9D6_9FIRM</name>
<accession>A0A5Q2N9D6</accession>
<keyword evidence="2" id="KW-1185">Reference proteome</keyword>
<evidence type="ECO:0000313" key="1">
    <source>
        <dbReference type="EMBL" id="QGG48880.1"/>
    </source>
</evidence>
<dbReference type="KEGG" id="hcv:FTV88_2791"/>